<feature type="region of interest" description="Disordered" evidence="1">
    <location>
        <begin position="1"/>
        <end position="64"/>
    </location>
</feature>
<organism evidence="3 4">
    <name type="scientific">Micromonospora andamanensis</name>
    <dbReference type="NCBI Taxonomy" id="1287068"/>
    <lineage>
        <taxon>Bacteria</taxon>
        <taxon>Bacillati</taxon>
        <taxon>Actinomycetota</taxon>
        <taxon>Actinomycetes</taxon>
        <taxon>Micromonosporales</taxon>
        <taxon>Micromonosporaceae</taxon>
        <taxon>Micromonospora</taxon>
    </lineage>
</organism>
<evidence type="ECO:0000256" key="2">
    <source>
        <dbReference type="SAM" id="Phobius"/>
    </source>
</evidence>
<evidence type="ECO:0000313" key="4">
    <source>
        <dbReference type="Proteomes" id="UP000647017"/>
    </source>
</evidence>
<dbReference type="RefSeq" id="WP_204002901.1">
    <property type="nucleotide sequence ID" value="NZ_BOOZ01000006.1"/>
</dbReference>
<keyword evidence="2" id="KW-0812">Transmembrane</keyword>
<keyword evidence="2" id="KW-1133">Transmembrane helix</keyword>
<feature type="compositionally biased region" description="Low complexity" evidence="1">
    <location>
        <begin position="1"/>
        <end position="10"/>
    </location>
</feature>
<comment type="caution">
    <text evidence="3">The sequence shown here is derived from an EMBL/GenBank/DDBJ whole genome shotgun (WGS) entry which is preliminary data.</text>
</comment>
<keyword evidence="2" id="KW-0472">Membrane</keyword>
<feature type="transmembrane region" description="Helical" evidence="2">
    <location>
        <begin position="173"/>
        <end position="189"/>
    </location>
</feature>
<feature type="compositionally biased region" description="Pro residues" evidence="1">
    <location>
        <begin position="50"/>
        <end position="59"/>
    </location>
</feature>
<sequence>MSTTPSGTFPPSGPYRAEGPAAPPDPYQGSDLTASPVSHQIPDAHQVPGPAAPPGPPASGPTSPGRPVAVTLAVFLMVPAVLTWLIGGIAFFRALLNAEGDGLGKVLVVGIGAGVLAIALLVVLLAGMGILMAWTGDNASGLAVPAGFTFGLFVVVIVTLLAQGKLSYQPTMITPLVVGGLAGVSLVLVKSPPARAWFASRRD</sequence>
<proteinExistence type="predicted"/>
<reference evidence="3 4" key="1">
    <citation type="submission" date="2021-01" db="EMBL/GenBank/DDBJ databases">
        <title>Whole genome shotgun sequence of Verrucosispora andamanensis NBRC 109075.</title>
        <authorList>
            <person name="Komaki H."/>
            <person name="Tamura T."/>
        </authorList>
    </citation>
    <scope>NUCLEOTIDE SEQUENCE [LARGE SCALE GENOMIC DNA]</scope>
    <source>
        <strain evidence="3 4">NBRC 109075</strain>
    </source>
</reference>
<dbReference type="Proteomes" id="UP000647017">
    <property type="component" value="Unassembled WGS sequence"/>
</dbReference>
<feature type="transmembrane region" description="Helical" evidence="2">
    <location>
        <begin position="140"/>
        <end position="161"/>
    </location>
</feature>
<keyword evidence="4" id="KW-1185">Reference proteome</keyword>
<gene>
    <name evidence="3" type="ORF">Van01_15980</name>
</gene>
<dbReference type="EMBL" id="BOOZ01000006">
    <property type="protein sequence ID" value="GIJ08384.1"/>
    <property type="molecule type" value="Genomic_DNA"/>
</dbReference>
<accession>A0ABQ4HRV3</accession>
<name>A0ABQ4HRV3_9ACTN</name>
<protein>
    <recommendedName>
        <fullName evidence="5">DUF4190 domain-containing protein</fullName>
    </recommendedName>
</protein>
<feature type="transmembrane region" description="Helical" evidence="2">
    <location>
        <begin position="68"/>
        <end position="94"/>
    </location>
</feature>
<evidence type="ECO:0000313" key="3">
    <source>
        <dbReference type="EMBL" id="GIJ08384.1"/>
    </source>
</evidence>
<feature type="transmembrane region" description="Helical" evidence="2">
    <location>
        <begin position="106"/>
        <end position="134"/>
    </location>
</feature>
<evidence type="ECO:0000256" key="1">
    <source>
        <dbReference type="SAM" id="MobiDB-lite"/>
    </source>
</evidence>
<evidence type="ECO:0008006" key="5">
    <source>
        <dbReference type="Google" id="ProtNLM"/>
    </source>
</evidence>